<dbReference type="EMBL" id="JAUIZM010000004">
    <property type="protein sequence ID" value="KAK1389482.1"/>
    <property type="molecule type" value="Genomic_DNA"/>
</dbReference>
<reference evidence="1" key="2">
    <citation type="submission" date="2023-05" db="EMBL/GenBank/DDBJ databases">
        <authorList>
            <person name="Schelkunov M.I."/>
        </authorList>
    </citation>
    <scope>NUCLEOTIDE SEQUENCE</scope>
    <source>
        <strain evidence="1">Hsosn_3</strain>
        <tissue evidence="1">Leaf</tissue>
    </source>
</reference>
<dbReference type="AlphaFoldDB" id="A0AAD8IP28"/>
<keyword evidence="2" id="KW-1185">Reference proteome</keyword>
<reference evidence="1" key="1">
    <citation type="submission" date="2023-02" db="EMBL/GenBank/DDBJ databases">
        <title>Genome of toxic invasive species Heracleum sosnowskyi carries increased number of genes despite the absence of recent whole-genome duplications.</title>
        <authorList>
            <person name="Schelkunov M."/>
            <person name="Shtratnikova V."/>
            <person name="Makarenko M."/>
            <person name="Klepikova A."/>
            <person name="Omelchenko D."/>
            <person name="Novikova G."/>
            <person name="Obukhova E."/>
            <person name="Bogdanov V."/>
            <person name="Penin A."/>
            <person name="Logacheva M."/>
        </authorList>
    </citation>
    <scope>NUCLEOTIDE SEQUENCE</scope>
    <source>
        <strain evidence="1">Hsosn_3</strain>
        <tissue evidence="1">Leaf</tissue>
    </source>
</reference>
<gene>
    <name evidence="1" type="ORF">POM88_017660</name>
</gene>
<sequence>MGLVPVHIQYQKRFLYVMGEVFRPIAEVTPYVSDYGQQYGNANQTLWYYAKRRPTNNKPRFKFCYILMVSEFCSAGGYIVSRIEVVGLEHKQKLELRLDLMNLLFAGSFG</sequence>
<comment type="caution">
    <text evidence="1">The sequence shown here is derived from an EMBL/GenBank/DDBJ whole genome shotgun (WGS) entry which is preliminary data.</text>
</comment>
<evidence type="ECO:0000313" key="2">
    <source>
        <dbReference type="Proteomes" id="UP001237642"/>
    </source>
</evidence>
<proteinExistence type="predicted"/>
<protein>
    <submittedName>
        <fullName evidence="1">Uncharacterized protein</fullName>
    </submittedName>
</protein>
<dbReference type="Proteomes" id="UP001237642">
    <property type="component" value="Unassembled WGS sequence"/>
</dbReference>
<accession>A0AAD8IP28</accession>
<name>A0AAD8IP28_9APIA</name>
<organism evidence="1 2">
    <name type="scientific">Heracleum sosnowskyi</name>
    <dbReference type="NCBI Taxonomy" id="360622"/>
    <lineage>
        <taxon>Eukaryota</taxon>
        <taxon>Viridiplantae</taxon>
        <taxon>Streptophyta</taxon>
        <taxon>Embryophyta</taxon>
        <taxon>Tracheophyta</taxon>
        <taxon>Spermatophyta</taxon>
        <taxon>Magnoliopsida</taxon>
        <taxon>eudicotyledons</taxon>
        <taxon>Gunneridae</taxon>
        <taxon>Pentapetalae</taxon>
        <taxon>asterids</taxon>
        <taxon>campanulids</taxon>
        <taxon>Apiales</taxon>
        <taxon>Apiaceae</taxon>
        <taxon>Apioideae</taxon>
        <taxon>apioid superclade</taxon>
        <taxon>Tordylieae</taxon>
        <taxon>Tordyliinae</taxon>
        <taxon>Heracleum</taxon>
    </lineage>
</organism>
<evidence type="ECO:0000313" key="1">
    <source>
        <dbReference type="EMBL" id="KAK1389482.1"/>
    </source>
</evidence>